<dbReference type="Proteomes" id="UP000004509">
    <property type="component" value="Unassembled WGS sequence"/>
</dbReference>
<reference evidence="1 2" key="1">
    <citation type="submission" date="2009-07" db="EMBL/GenBank/DDBJ databases">
        <authorList>
            <person name="Madupu R."/>
            <person name="Sebastian Y."/>
            <person name="Durkin A.S."/>
            <person name="Torralba M."/>
            <person name="Methe B."/>
            <person name="Sutton G.G."/>
            <person name="Strausberg R.L."/>
            <person name="Nelson K.E."/>
        </authorList>
    </citation>
    <scope>NUCLEOTIDE SEQUENCE [LARGE SCALE GENOMIC DNA]</scope>
    <source>
        <strain evidence="1 2">ATCC 35580</strain>
    </source>
</reference>
<proteinExistence type="predicted"/>
<organism evidence="1 2">
    <name type="scientific">Treponema vincentii ATCC 35580</name>
    <dbReference type="NCBI Taxonomy" id="596324"/>
    <lineage>
        <taxon>Bacteria</taxon>
        <taxon>Pseudomonadati</taxon>
        <taxon>Spirochaetota</taxon>
        <taxon>Spirochaetia</taxon>
        <taxon>Spirochaetales</taxon>
        <taxon>Treponemataceae</taxon>
        <taxon>Treponema</taxon>
    </lineage>
</organism>
<evidence type="ECO:0000313" key="1">
    <source>
        <dbReference type="EMBL" id="EEV21127.1"/>
    </source>
</evidence>
<evidence type="ECO:0000313" key="2">
    <source>
        <dbReference type="Proteomes" id="UP000004509"/>
    </source>
</evidence>
<dbReference type="AlphaFoldDB" id="C8PMY4"/>
<sequence>MSNLVLGNPYTPVQCTTEEQQSHRQPRSKMNLLVHFWAASLPYKLVTVWNQRHPCRF</sequence>
<name>C8PMY4_9SPIR</name>
<accession>C8PMY4</accession>
<protein>
    <submittedName>
        <fullName evidence="1">Uncharacterized protein</fullName>
    </submittedName>
</protein>
<comment type="caution">
    <text evidence="1">The sequence shown here is derived from an EMBL/GenBank/DDBJ whole genome shotgun (WGS) entry which is preliminary data.</text>
</comment>
<dbReference type="EMBL" id="ACYH01000012">
    <property type="protein sequence ID" value="EEV21127.1"/>
    <property type="molecule type" value="Genomic_DNA"/>
</dbReference>
<gene>
    <name evidence="1" type="ORF">TREVI0001_1487</name>
</gene>